<accession>A0ABT4B4J9</accession>
<dbReference type="EMBL" id="JAPNTZ010000009">
    <property type="protein sequence ID" value="MCY1141395.1"/>
    <property type="molecule type" value="Genomic_DNA"/>
</dbReference>
<keyword evidence="2" id="KW-1185">Reference proteome</keyword>
<protein>
    <submittedName>
        <fullName evidence="1">Uncharacterized protein</fullName>
    </submittedName>
</protein>
<sequence length="85" mass="10364">MPIRNRRVLAERLRWPAGALEECLRVEKDRPGYNVSWFREWTVPGFERAEGFYAWRTEDKDPLYHGKRRHEWYGKTTEQLCRVLP</sequence>
<dbReference type="RefSeq" id="WP_267565780.1">
    <property type="nucleotide sequence ID" value="NZ_JAPNTZ010000009.1"/>
</dbReference>
<comment type="caution">
    <text evidence="1">The sequence shown here is derived from an EMBL/GenBank/DDBJ whole genome shotgun (WGS) entry which is preliminary data.</text>
</comment>
<name>A0ABT4B4J9_9ACTN</name>
<gene>
    <name evidence="1" type="ORF">OWR29_25635</name>
</gene>
<organism evidence="1 2">
    <name type="scientific">Paractinoplanes pyxinae</name>
    <dbReference type="NCBI Taxonomy" id="2997416"/>
    <lineage>
        <taxon>Bacteria</taxon>
        <taxon>Bacillati</taxon>
        <taxon>Actinomycetota</taxon>
        <taxon>Actinomycetes</taxon>
        <taxon>Micromonosporales</taxon>
        <taxon>Micromonosporaceae</taxon>
        <taxon>Paractinoplanes</taxon>
    </lineage>
</organism>
<reference evidence="1" key="1">
    <citation type="submission" date="2022-11" db="EMBL/GenBank/DDBJ databases">
        <authorList>
            <person name="Somphong A."/>
            <person name="Phongsopitanun W."/>
        </authorList>
    </citation>
    <scope>NUCLEOTIDE SEQUENCE</scope>
    <source>
        <strain evidence="1">Pm04-4</strain>
    </source>
</reference>
<evidence type="ECO:0000313" key="1">
    <source>
        <dbReference type="EMBL" id="MCY1141395.1"/>
    </source>
</evidence>
<proteinExistence type="predicted"/>
<evidence type="ECO:0000313" key="2">
    <source>
        <dbReference type="Proteomes" id="UP001151002"/>
    </source>
</evidence>
<dbReference type="Proteomes" id="UP001151002">
    <property type="component" value="Unassembled WGS sequence"/>
</dbReference>